<proteinExistence type="predicted"/>
<comment type="caution">
    <text evidence="1">The sequence shown here is derived from an EMBL/GenBank/DDBJ whole genome shotgun (WGS) entry which is preliminary data.</text>
</comment>
<dbReference type="EMBL" id="JACSQU010000001">
    <property type="protein sequence ID" value="MBD7939986.1"/>
    <property type="molecule type" value="Genomic_DNA"/>
</dbReference>
<organism evidence="1 2">
    <name type="scientific">Brevundimonas guildfordensis</name>
    <dbReference type="NCBI Taxonomy" id="2762241"/>
    <lineage>
        <taxon>Bacteria</taxon>
        <taxon>Pseudomonadati</taxon>
        <taxon>Pseudomonadota</taxon>
        <taxon>Alphaproteobacteria</taxon>
        <taxon>Caulobacterales</taxon>
        <taxon>Caulobacteraceae</taxon>
        <taxon>Brevundimonas</taxon>
    </lineage>
</organism>
<keyword evidence="2" id="KW-1185">Reference proteome</keyword>
<accession>A0ABR8QWR1</accession>
<evidence type="ECO:0000313" key="2">
    <source>
        <dbReference type="Proteomes" id="UP000638918"/>
    </source>
</evidence>
<protein>
    <submittedName>
        <fullName evidence="1">Uncharacterized protein</fullName>
    </submittedName>
</protein>
<gene>
    <name evidence="1" type="ORF">H9656_01115</name>
</gene>
<name>A0ABR8QWR1_9CAUL</name>
<evidence type="ECO:0000313" key="1">
    <source>
        <dbReference type="EMBL" id="MBD7939986.1"/>
    </source>
</evidence>
<dbReference type="Proteomes" id="UP000638918">
    <property type="component" value="Unassembled WGS sequence"/>
</dbReference>
<sequence length="56" mass="6351">MLSARDGVEETTGLFGSPEWKDAVRTTWSSGPWSANWTLRHFMSPGRHVTPELYDV</sequence>
<dbReference type="RefSeq" id="WP_191742474.1">
    <property type="nucleotide sequence ID" value="NZ_JACSQU010000001.1"/>
</dbReference>
<reference evidence="1 2" key="1">
    <citation type="submission" date="2020-08" db="EMBL/GenBank/DDBJ databases">
        <title>A Genomic Blueprint of the Chicken Gut Microbiome.</title>
        <authorList>
            <person name="Gilroy R."/>
            <person name="Ravi A."/>
            <person name="Getino M."/>
            <person name="Pursley I."/>
            <person name="Horton D.L."/>
            <person name="Alikhan N.-F."/>
            <person name="Baker D."/>
            <person name="Gharbi K."/>
            <person name="Hall N."/>
            <person name="Watson M."/>
            <person name="Adriaenssens E.M."/>
            <person name="Foster-Nyarko E."/>
            <person name="Jarju S."/>
            <person name="Secka A."/>
            <person name="Antonio M."/>
            <person name="Oren A."/>
            <person name="Chaudhuri R."/>
            <person name="La Ragione R.M."/>
            <person name="Hildebrand F."/>
            <person name="Pallen M.J."/>
        </authorList>
    </citation>
    <scope>NUCLEOTIDE SEQUENCE [LARGE SCALE GENOMIC DNA]</scope>
    <source>
        <strain evidence="1 2">Sa3CVA3</strain>
    </source>
</reference>